<organism evidence="1">
    <name type="scientific">Mus musculus</name>
    <name type="common">Mouse</name>
    <dbReference type="NCBI Taxonomy" id="10090"/>
    <lineage>
        <taxon>Eukaryota</taxon>
        <taxon>Metazoa</taxon>
        <taxon>Chordata</taxon>
        <taxon>Craniata</taxon>
        <taxon>Vertebrata</taxon>
        <taxon>Euteleostomi</taxon>
        <taxon>Mammalia</taxon>
        <taxon>Eutheria</taxon>
        <taxon>Euarchontoglires</taxon>
        <taxon>Glires</taxon>
        <taxon>Rodentia</taxon>
        <taxon>Myomorpha</taxon>
        <taxon>Muroidea</taxon>
        <taxon>Muridae</taxon>
        <taxon>Murinae</taxon>
        <taxon>Mus</taxon>
        <taxon>Mus</taxon>
    </lineage>
</organism>
<reference evidence="1" key="1">
    <citation type="journal article" date="1997" name="Genomics">
        <title>Cloning of the genes encoding two murine and human cochlear unconventional type I myosins.</title>
        <authorList>
            <person name="Crozet F."/>
            <person name="El-Amraoui A."/>
            <person name="Blanchard S."/>
            <person name="Lenoir M."/>
            <person name="Ripoll C."/>
            <person name="Vago P."/>
            <person name="Hamel C."/>
            <person name="Fizames C."/>
            <person name="Levi-Acobas F."/>
            <person name="Depetris D."/>
            <person name="Mattei M.-G."/>
            <person name="Weil D."/>
            <person name="Pujol R."/>
            <person name="Petit C."/>
        </authorList>
    </citation>
    <scope>NUCLEOTIDE SEQUENCE</scope>
    <source>
        <tissue evidence="1">Cochlea</tissue>
    </source>
</reference>
<name>Q62496_MOUSE</name>
<dbReference type="AlphaFoldDB" id="Q62496"/>
<accession>Q62496</accession>
<evidence type="ECO:0000313" key="1">
    <source>
        <dbReference type="EMBL" id="CAB01554.1"/>
    </source>
</evidence>
<sequence>PPSSTNPPCGLRISHSGHTFFPFKSGRITGHKTITIHMVFGKNWVISNSNSSLSFPIKKTLKPG</sequence>
<gene>
    <name evidence="1" type="primary">unknown</name>
</gene>
<feature type="non-terminal residue" evidence="1">
    <location>
        <position position="64"/>
    </location>
</feature>
<dbReference type="EMBL" id="Z78152">
    <property type="protein sequence ID" value="CAB01554.1"/>
    <property type="molecule type" value="mRNA"/>
</dbReference>
<feature type="non-terminal residue" evidence="1">
    <location>
        <position position="1"/>
    </location>
</feature>
<protein>
    <submittedName>
        <fullName evidence="1">Unknown protein</fullName>
    </submittedName>
</protein>
<proteinExistence type="evidence at transcript level"/>